<dbReference type="InterPro" id="IPR018303">
    <property type="entry name" value="ATPase_P-typ_P_site"/>
</dbReference>
<evidence type="ECO:0000256" key="3">
    <source>
        <dbReference type="ARBA" id="ARBA00022475"/>
    </source>
</evidence>
<dbReference type="SUPFAM" id="SSF56784">
    <property type="entry name" value="HAD-like"/>
    <property type="match status" value="1"/>
</dbReference>
<sequence>MPVDAVLDRQNVAAAKGLGDKEASERLAAFGPNVLRPPRRRGPVIRFLLQFHNVLIYVLLGAALVTAALAHWVDTTVIAGVVVINAVIGFIQEGKAERALEAIRKMLSLYASVMRGGKRIQIPAEDLVPGDIVYLQSGDKVPADLRLLRVKTLQIQEAVLTGESLPVEKDPAVVAETADLGDRSSMAYSGTLVTYGQATGVVVATGEHTEIGRISSMLAEIQTLTTPLLQQLTIFGRWLMAAILVIAAATFGFGVLVYGNSAAEMFIGAVGLAVAAIPEGLPAIMTITLAIGVQRMARRKAIIRRLPVVEALGSVSVICSDKTGTLTRNEMTVQSIATSRHLFSVKGVGYVPVGEFVLNDAPVSLDHRPLLSEMARGVLLCSDAGLRQVDEEWIVDGDPTEGALVVVAMKAGLDPEFEAMRCPRSDVIPFESEHRFMATLHHNHDGQGFIYVKGAPERIFEMCDQQRSYDQDEPIDRTYWEAQMAEIAARGQRVLALASRPALNSHRELRFGDVEKNLTLIGLFGLADPPRAEAIKAVAECRSAGIEVKMITGDHALTARAIAAQLGLGNTDVVLTGHDIDQLDDHELAMRIRDTHVFARTSPQHKLRLVETLQSLGHVVAMTGDGVNDAPALKRADVGVAMGVKGTEAAKEAAEMVLADDNFASIAHAVEEGRTVYDNLKKSIMFILPTNGGEALTIVAAIALGQMLPITPVQILWVNMITAVTLALALAFEPAERDVMLRPPRSRNEPILSRFLVWRTLFVSMILVVGTFGMFLWQRQQGASVELARTAAVNTLVMFEVFYLLNARFLRASSFNVAGIFGSRSVLLAIFLVIGFQLLFTYAPPMQFLFKTVALDAMAWVAIVVTAASVFVLVEIEKYAVRRFFPVVRPQRP</sequence>
<evidence type="ECO:0000256" key="2">
    <source>
        <dbReference type="ARBA" id="ARBA00005675"/>
    </source>
</evidence>
<dbReference type="PRINTS" id="PR00119">
    <property type="entry name" value="CATATPASE"/>
</dbReference>
<evidence type="ECO:0000256" key="5">
    <source>
        <dbReference type="ARBA" id="ARBA00022723"/>
    </source>
</evidence>
<reference evidence="13 14" key="1">
    <citation type="submission" date="2014-03" db="EMBL/GenBank/DDBJ databases">
        <title>The draft genome sequence of Thalassospira alkalitolerans JCM 18968.</title>
        <authorList>
            <person name="Lai Q."/>
            <person name="Shao Z."/>
        </authorList>
    </citation>
    <scope>NUCLEOTIDE SEQUENCE [LARGE SCALE GENOMIC DNA]</scope>
    <source>
        <strain evidence="13 14">JCM 18968</strain>
    </source>
</reference>
<keyword evidence="9 11" id="KW-1133">Transmembrane helix</keyword>
<dbReference type="GO" id="GO:0005391">
    <property type="term" value="F:P-type sodium:potassium-exchanging transporter activity"/>
    <property type="evidence" value="ECO:0007669"/>
    <property type="project" value="TreeGrafter"/>
</dbReference>
<dbReference type="EMBL" id="JFKB01000003">
    <property type="protein sequence ID" value="OSQ49264.1"/>
    <property type="molecule type" value="Genomic_DNA"/>
</dbReference>
<feature type="transmembrane region" description="Helical" evidence="11">
    <location>
        <begin position="756"/>
        <end position="775"/>
    </location>
</feature>
<evidence type="ECO:0000256" key="6">
    <source>
        <dbReference type="ARBA" id="ARBA00022741"/>
    </source>
</evidence>
<evidence type="ECO:0000313" key="13">
    <source>
        <dbReference type="EMBL" id="OSQ49264.1"/>
    </source>
</evidence>
<feature type="transmembrane region" description="Helical" evidence="11">
    <location>
        <begin position="238"/>
        <end position="259"/>
    </location>
</feature>
<feature type="transmembrane region" description="Helical" evidence="11">
    <location>
        <begin position="71"/>
        <end position="91"/>
    </location>
</feature>
<dbReference type="Gene3D" id="3.40.1110.10">
    <property type="entry name" value="Calcium-transporting ATPase, cytoplasmic domain N"/>
    <property type="match status" value="1"/>
</dbReference>
<dbReference type="GO" id="GO:0005524">
    <property type="term" value="F:ATP binding"/>
    <property type="evidence" value="ECO:0007669"/>
    <property type="project" value="UniProtKB-KW"/>
</dbReference>
<dbReference type="SUPFAM" id="SSF81653">
    <property type="entry name" value="Calcium ATPase, transduction domain A"/>
    <property type="match status" value="1"/>
</dbReference>
<evidence type="ECO:0000256" key="7">
    <source>
        <dbReference type="ARBA" id="ARBA00022840"/>
    </source>
</evidence>
<dbReference type="PANTHER" id="PTHR43294">
    <property type="entry name" value="SODIUM/POTASSIUM-TRANSPORTING ATPASE SUBUNIT ALPHA"/>
    <property type="match status" value="1"/>
</dbReference>
<dbReference type="Pfam" id="PF08282">
    <property type="entry name" value="Hydrolase_3"/>
    <property type="match status" value="1"/>
</dbReference>
<dbReference type="SUPFAM" id="SSF81665">
    <property type="entry name" value="Calcium ATPase, transmembrane domain M"/>
    <property type="match status" value="1"/>
</dbReference>
<dbReference type="PRINTS" id="PR00120">
    <property type="entry name" value="HATPASE"/>
</dbReference>
<dbReference type="FunFam" id="2.70.150.10:FF:000016">
    <property type="entry name" value="Calcium-transporting P-type ATPase putative"/>
    <property type="match status" value="1"/>
</dbReference>
<keyword evidence="7" id="KW-0067">ATP-binding</keyword>
<evidence type="ECO:0000256" key="8">
    <source>
        <dbReference type="ARBA" id="ARBA00022967"/>
    </source>
</evidence>
<dbReference type="InterPro" id="IPR004014">
    <property type="entry name" value="ATPase_P-typ_cation-transptr_N"/>
</dbReference>
<comment type="caution">
    <text evidence="13">The sequence shown here is derived from an EMBL/GenBank/DDBJ whole genome shotgun (WGS) entry which is preliminary data.</text>
</comment>
<accession>A0A1Y2LEM4</accession>
<proteinExistence type="inferred from homology"/>
<dbReference type="SFLD" id="SFLDF00027">
    <property type="entry name" value="p-type_atpase"/>
    <property type="match status" value="1"/>
</dbReference>
<dbReference type="NCBIfam" id="TIGR01494">
    <property type="entry name" value="ATPase_P-type"/>
    <property type="match status" value="2"/>
</dbReference>
<dbReference type="Gene3D" id="3.40.50.1000">
    <property type="entry name" value="HAD superfamily/HAD-like"/>
    <property type="match status" value="1"/>
</dbReference>
<comment type="subcellular location">
    <subcellularLocation>
        <location evidence="1">Cell membrane</location>
        <topology evidence="1">Multi-pass membrane protein</topology>
    </subcellularLocation>
</comment>
<feature type="domain" description="Cation-transporting P-type ATPase N-terminal" evidence="12">
    <location>
        <begin position="1"/>
        <end position="71"/>
    </location>
</feature>
<evidence type="ECO:0000313" key="14">
    <source>
        <dbReference type="Proteomes" id="UP000193396"/>
    </source>
</evidence>
<feature type="transmembrane region" description="Helical" evidence="11">
    <location>
        <begin position="857"/>
        <end position="876"/>
    </location>
</feature>
<dbReference type="STRING" id="1293890.TALK_06030"/>
<feature type="transmembrane region" description="Helical" evidence="11">
    <location>
        <begin position="44"/>
        <end position="65"/>
    </location>
</feature>
<dbReference type="InterPro" id="IPR044492">
    <property type="entry name" value="P_typ_ATPase_HD_dom"/>
</dbReference>
<dbReference type="FunFam" id="3.40.50.1000:FF:000028">
    <property type="entry name" value="Calcium-transporting P-type ATPase, putative"/>
    <property type="match status" value="1"/>
</dbReference>
<dbReference type="PANTHER" id="PTHR43294:SF21">
    <property type="entry name" value="CATION TRANSPORTING ATPASE"/>
    <property type="match status" value="1"/>
</dbReference>
<dbReference type="SFLD" id="SFLDS00003">
    <property type="entry name" value="Haloacid_Dehalogenase"/>
    <property type="match status" value="1"/>
</dbReference>
<dbReference type="GO" id="GO:0046872">
    <property type="term" value="F:metal ion binding"/>
    <property type="evidence" value="ECO:0007669"/>
    <property type="project" value="UniProtKB-KW"/>
</dbReference>
<dbReference type="AlphaFoldDB" id="A0A1Y2LEM4"/>
<feature type="transmembrane region" description="Helical" evidence="11">
    <location>
        <begin position="714"/>
        <end position="735"/>
    </location>
</feature>
<dbReference type="GO" id="GO:0036376">
    <property type="term" value="P:sodium ion export across plasma membrane"/>
    <property type="evidence" value="ECO:0007669"/>
    <property type="project" value="TreeGrafter"/>
</dbReference>
<dbReference type="CDD" id="cd02080">
    <property type="entry name" value="P-type_ATPase_cation"/>
    <property type="match status" value="1"/>
</dbReference>
<dbReference type="InterPro" id="IPR059000">
    <property type="entry name" value="ATPase_P-type_domA"/>
</dbReference>
<feature type="transmembrane region" description="Helical" evidence="11">
    <location>
        <begin position="265"/>
        <end position="291"/>
    </location>
</feature>
<dbReference type="SFLD" id="SFLDG00002">
    <property type="entry name" value="C1.7:_P-type_atpase_like"/>
    <property type="match status" value="1"/>
</dbReference>
<dbReference type="Gene3D" id="1.20.1110.10">
    <property type="entry name" value="Calcium-transporting ATPase, transmembrane domain"/>
    <property type="match status" value="1"/>
</dbReference>
<feature type="transmembrane region" description="Helical" evidence="11">
    <location>
        <begin position="826"/>
        <end position="845"/>
    </location>
</feature>
<keyword evidence="4 11" id="KW-0812">Transmembrane</keyword>
<dbReference type="Pfam" id="PF13246">
    <property type="entry name" value="Cation_ATPase"/>
    <property type="match status" value="1"/>
</dbReference>
<keyword evidence="6" id="KW-0547">Nucleotide-binding</keyword>
<dbReference type="InterPro" id="IPR008250">
    <property type="entry name" value="ATPase_P-typ_transduc_dom_A_sf"/>
</dbReference>
<evidence type="ECO:0000256" key="9">
    <source>
        <dbReference type="ARBA" id="ARBA00022989"/>
    </source>
</evidence>
<feature type="transmembrane region" description="Helical" evidence="11">
    <location>
        <begin position="684"/>
        <end position="708"/>
    </location>
</feature>
<keyword evidence="8" id="KW-1278">Translocase</keyword>
<comment type="similarity">
    <text evidence="2">Belongs to the cation transport ATPase (P-type) (TC 3.A.3) family. Type IIA subfamily.</text>
</comment>
<evidence type="ECO:0000259" key="12">
    <source>
        <dbReference type="SMART" id="SM00831"/>
    </source>
</evidence>
<keyword evidence="14" id="KW-1185">Reference proteome</keyword>
<keyword evidence="5" id="KW-0479">Metal-binding</keyword>
<dbReference type="InterPro" id="IPR036412">
    <property type="entry name" value="HAD-like_sf"/>
</dbReference>
<organism evidence="13 14">
    <name type="scientific">Thalassospira alkalitolerans</name>
    <dbReference type="NCBI Taxonomy" id="1293890"/>
    <lineage>
        <taxon>Bacteria</taxon>
        <taxon>Pseudomonadati</taxon>
        <taxon>Pseudomonadota</taxon>
        <taxon>Alphaproteobacteria</taxon>
        <taxon>Rhodospirillales</taxon>
        <taxon>Thalassospiraceae</taxon>
        <taxon>Thalassospira</taxon>
    </lineage>
</organism>
<feature type="transmembrane region" description="Helical" evidence="11">
    <location>
        <begin position="787"/>
        <end position="805"/>
    </location>
</feature>
<protein>
    <submittedName>
        <fullName evidence="13">Carbonate dehydratase</fullName>
    </submittedName>
</protein>
<keyword evidence="3" id="KW-1003">Cell membrane</keyword>
<dbReference type="InterPro" id="IPR023214">
    <property type="entry name" value="HAD_sf"/>
</dbReference>
<dbReference type="InterPro" id="IPR023298">
    <property type="entry name" value="ATPase_P-typ_TM_dom_sf"/>
</dbReference>
<evidence type="ECO:0000256" key="1">
    <source>
        <dbReference type="ARBA" id="ARBA00004651"/>
    </source>
</evidence>
<dbReference type="FunFam" id="3.40.50.1000:FF:000001">
    <property type="entry name" value="Phospholipid-transporting ATPase IC"/>
    <property type="match status" value="1"/>
</dbReference>
<dbReference type="Pfam" id="PF00122">
    <property type="entry name" value="E1-E2_ATPase"/>
    <property type="match status" value="1"/>
</dbReference>
<dbReference type="GO" id="GO:0005886">
    <property type="term" value="C:plasma membrane"/>
    <property type="evidence" value="ECO:0007669"/>
    <property type="project" value="UniProtKB-SubCell"/>
</dbReference>
<dbReference type="Gene3D" id="2.70.150.10">
    <property type="entry name" value="Calcium-transporting ATPase, cytoplasmic transduction domain A"/>
    <property type="match status" value="1"/>
</dbReference>
<dbReference type="Proteomes" id="UP000193396">
    <property type="component" value="Unassembled WGS sequence"/>
</dbReference>
<dbReference type="GO" id="GO:0006883">
    <property type="term" value="P:intracellular sodium ion homeostasis"/>
    <property type="evidence" value="ECO:0007669"/>
    <property type="project" value="TreeGrafter"/>
</dbReference>
<dbReference type="InterPro" id="IPR050510">
    <property type="entry name" value="Cation_transp_ATPase_P-type"/>
</dbReference>
<dbReference type="Pfam" id="PF00690">
    <property type="entry name" value="Cation_ATPase_N"/>
    <property type="match status" value="1"/>
</dbReference>
<evidence type="ECO:0000256" key="11">
    <source>
        <dbReference type="SAM" id="Phobius"/>
    </source>
</evidence>
<dbReference type="InterPro" id="IPR001757">
    <property type="entry name" value="P_typ_ATPase"/>
</dbReference>
<dbReference type="GO" id="GO:0030007">
    <property type="term" value="P:intracellular potassium ion homeostasis"/>
    <property type="evidence" value="ECO:0007669"/>
    <property type="project" value="TreeGrafter"/>
</dbReference>
<dbReference type="GO" id="GO:1990573">
    <property type="term" value="P:potassium ion import across plasma membrane"/>
    <property type="evidence" value="ECO:0007669"/>
    <property type="project" value="TreeGrafter"/>
</dbReference>
<name>A0A1Y2LEM4_9PROT</name>
<dbReference type="GO" id="GO:1902600">
    <property type="term" value="P:proton transmembrane transport"/>
    <property type="evidence" value="ECO:0007669"/>
    <property type="project" value="TreeGrafter"/>
</dbReference>
<dbReference type="SMART" id="SM00831">
    <property type="entry name" value="Cation_ATPase_N"/>
    <property type="match status" value="1"/>
</dbReference>
<dbReference type="SUPFAM" id="SSF81660">
    <property type="entry name" value="Metal cation-transporting ATPase, ATP-binding domain N"/>
    <property type="match status" value="1"/>
</dbReference>
<dbReference type="InterPro" id="IPR023299">
    <property type="entry name" value="ATPase_P-typ_cyto_dom_N"/>
</dbReference>
<evidence type="ECO:0000256" key="10">
    <source>
        <dbReference type="ARBA" id="ARBA00023136"/>
    </source>
</evidence>
<keyword evidence="10 11" id="KW-0472">Membrane</keyword>
<dbReference type="GO" id="GO:0016887">
    <property type="term" value="F:ATP hydrolysis activity"/>
    <property type="evidence" value="ECO:0007669"/>
    <property type="project" value="InterPro"/>
</dbReference>
<dbReference type="PROSITE" id="PS00154">
    <property type="entry name" value="ATPASE_E1_E2"/>
    <property type="match status" value="1"/>
</dbReference>
<gene>
    <name evidence="13" type="ORF">TALK_06030</name>
</gene>
<dbReference type="Pfam" id="PF00689">
    <property type="entry name" value="Cation_ATPase_C"/>
    <property type="match status" value="1"/>
</dbReference>
<dbReference type="InterPro" id="IPR006068">
    <property type="entry name" value="ATPase_P-typ_cation-transptr_C"/>
</dbReference>
<evidence type="ECO:0000256" key="4">
    <source>
        <dbReference type="ARBA" id="ARBA00022692"/>
    </source>
</evidence>